<dbReference type="EMBL" id="FOFS01000007">
    <property type="protein sequence ID" value="SEQ51964.1"/>
    <property type="molecule type" value="Genomic_DNA"/>
</dbReference>
<dbReference type="STRING" id="489703.SAMN04488038_107154"/>
<gene>
    <name evidence="2" type="ORF">SAMN04488038_107154</name>
</gene>
<evidence type="ECO:0008006" key="4">
    <source>
        <dbReference type="Google" id="ProtNLM"/>
    </source>
</evidence>
<accession>A0A1H9GPM2</accession>
<evidence type="ECO:0000256" key="1">
    <source>
        <dbReference type="SAM" id="SignalP"/>
    </source>
</evidence>
<name>A0A1H9GPM2_9GAMM</name>
<dbReference type="RefSeq" id="WP_093285513.1">
    <property type="nucleotide sequence ID" value="NZ_FOFS01000007.1"/>
</dbReference>
<dbReference type="Proteomes" id="UP000199233">
    <property type="component" value="Unassembled WGS sequence"/>
</dbReference>
<keyword evidence="3" id="KW-1185">Reference proteome</keyword>
<organism evidence="2 3">
    <name type="scientific">Solimonas aquatica</name>
    <dbReference type="NCBI Taxonomy" id="489703"/>
    <lineage>
        <taxon>Bacteria</taxon>
        <taxon>Pseudomonadati</taxon>
        <taxon>Pseudomonadota</taxon>
        <taxon>Gammaproteobacteria</taxon>
        <taxon>Nevskiales</taxon>
        <taxon>Nevskiaceae</taxon>
        <taxon>Solimonas</taxon>
    </lineage>
</organism>
<evidence type="ECO:0000313" key="2">
    <source>
        <dbReference type="EMBL" id="SEQ51964.1"/>
    </source>
</evidence>
<reference evidence="2 3" key="1">
    <citation type="submission" date="2016-10" db="EMBL/GenBank/DDBJ databases">
        <authorList>
            <person name="de Groot N.N."/>
        </authorList>
    </citation>
    <scope>NUCLEOTIDE SEQUENCE [LARGE SCALE GENOMIC DNA]</scope>
    <source>
        <strain evidence="2 3">DSM 25927</strain>
    </source>
</reference>
<proteinExistence type="predicted"/>
<protein>
    <recommendedName>
        <fullName evidence="4">DUF3617 family protein</fullName>
    </recommendedName>
</protein>
<keyword evidence="1" id="KW-0732">Signal</keyword>
<feature type="chain" id="PRO_5011446217" description="DUF3617 family protein" evidence="1">
    <location>
        <begin position="19"/>
        <end position="139"/>
    </location>
</feature>
<feature type="signal peptide" evidence="1">
    <location>
        <begin position="1"/>
        <end position="18"/>
    </location>
</feature>
<evidence type="ECO:0000313" key="3">
    <source>
        <dbReference type="Proteomes" id="UP000199233"/>
    </source>
</evidence>
<dbReference type="Pfam" id="PF12276">
    <property type="entry name" value="DUF3617"/>
    <property type="match status" value="1"/>
</dbReference>
<sequence>MRRGLLLALLLLATTAGAQEALREGRWRFAETLALDGLPALPQAPGPRSFEVCLSQARPLPLDAQHERNCRVASLRWEQAQLSYLVSCERLEGGIAESAGKGSYREDGADFSVSTKVMGAGHPMWMRRHLQGVYLGACE</sequence>
<dbReference type="InterPro" id="IPR022061">
    <property type="entry name" value="DUF3617"/>
</dbReference>
<dbReference type="AlphaFoldDB" id="A0A1H9GPM2"/>